<feature type="domain" description="RING-type" evidence="14">
    <location>
        <begin position="60"/>
        <end position="103"/>
    </location>
</feature>
<evidence type="ECO:0000313" key="15">
    <source>
        <dbReference type="EMBL" id="DAD41684.1"/>
    </source>
</evidence>
<proteinExistence type="predicted"/>
<dbReference type="EC" id="2.3.2.27" evidence="3"/>
<evidence type="ECO:0000313" key="16">
    <source>
        <dbReference type="Proteomes" id="UP000607653"/>
    </source>
</evidence>
<comment type="subcellular location">
    <subcellularLocation>
        <location evidence="2">Membrane</location>
        <topology evidence="2">Multi-pass membrane protein</topology>
    </subcellularLocation>
</comment>
<dbReference type="GO" id="GO:0061630">
    <property type="term" value="F:ubiquitin protein ligase activity"/>
    <property type="evidence" value="ECO:0007669"/>
    <property type="project" value="UniProtKB-EC"/>
</dbReference>
<evidence type="ECO:0000256" key="5">
    <source>
        <dbReference type="ARBA" id="ARBA00022692"/>
    </source>
</evidence>
<keyword evidence="5" id="KW-0812">Transmembrane</keyword>
<dbReference type="SMART" id="SM00184">
    <property type="entry name" value="RING"/>
    <property type="match status" value="1"/>
</dbReference>
<dbReference type="Pfam" id="PF13639">
    <property type="entry name" value="zf-RING_2"/>
    <property type="match status" value="1"/>
</dbReference>
<evidence type="ECO:0000256" key="7">
    <source>
        <dbReference type="ARBA" id="ARBA00022771"/>
    </source>
</evidence>
<name>A0A822Z5M0_NELNU</name>
<evidence type="ECO:0000256" key="6">
    <source>
        <dbReference type="ARBA" id="ARBA00022723"/>
    </source>
</evidence>
<dbReference type="PANTHER" id="PTHR45977">
    <property type="entry name" value="TARGET OF ERK KINASE MPK-1"/>
    <property type="match status" value="1"/>
</dbReference>
<dbReference type="SUPFAM" id="SSF57850">
    <property type="entry name" value="RING/U-box"/>
    <property type="match status" value="1"/>
</dbReference>
<comment type="caution">
    <text evidence="15">The sequence shown here is derived from an EMBL/GenBank/DDBJ whole genome shotgun (WGS) entry which is preliminary data.</text>
</comment>
<keyword evidence="16" id="KW-1185">Reference proteome</keyword>
<dbReference type="AlphaFoldDB" id="A0A822Z5M0"/>
<dbReference type="GO" id="GO:0008270">
    <property type="term" value="F:zinc ion binding"/>
    <property type="evidence" value="ECO:0007669"/>
    <property type="project" value="UniProtKB-KW"/>
</dbReference>
<dbReference type="Gene3D" id="3.30.40.10">
    <property type="entry name" value="Zinc/RING finger domain, C3HC4 (zinc finger)"/>
    <property type="match status" value="1"/>
</dbReference>
<reference evidence="15 16" key="1">
    <citation type="journal article" date="2020" name="Mol. Biol. Evol.">
        <title>Distinct Expression and Methylation Patterns for Genes with Different Fates following a Single Whole-Genome Duplication in Flowering Plants.</title>
        <authorList>
            <person name="Shi T."/>
            <person name="Rahmani R.S."/>
            <person name="Gugger P.F."/>
            <person name="Wang M."/>
            <person name="Li H."/>
            <person name="Zhang Y."/>
            <person name="Li Z."/>
            <person name="Wang Q."/>
            <person name="Van de Peer Y."/>
            <person name="Marchal K."/>
            <person name="Chen J."/>
        </authorList>
    </citation>
    <scope>NUCLEOTIDE SEQUENCE [LARGE SCALE GENOMIC DNA]</scope>
    <source>
        <tissue evidence="15">Leaf</tissue>
    </source>
</reference>
<keyword evidence="10" id="KW-1133">Transmembrane helix</keyword>
<dbReference type="Proteomes" id="UP000607653">
    <property type="component" value="Unassembled WGS sequence"/>
</dbReference>
<dbReference type="PANTHER" id="PTHR45977:SF13">
    <property type="entry name" value="GB|AAF27103.1"/>
    <property type="match status" value="1"/>
</dbReference>
<evidence type="ECO:0000256" key="9">
    <source>
        <dbReference type="ARBA" id="ARBA00022833"/>
    </source>
</evidence>
<keyword evidence="8" id="KW-0833">Ubl conjugation pathway</keyword>
<keyword evidence="4" id="KW-0808">Transferase</keyword>
<evidence type="ECO:0000256" key="11">
    <source>
        <dbReference type="ARBA" id="ARBA00023136"/>
    </source>
</evidence>
<feature type="region of interest" description="Disordered" evidence="13">
    <location>
        <begin position="36"/>
        <end position="55"/>
    </location>
</feature>
<evidence type="ECO:0000259" key="14">
    <source>
        <dbReference type="PROSITE" id="PS50089"/>
    </source>
</evidence>
<evidence type="ECO:0000256" key="4">
    <source>
        <dbReference type="ARBA" id="ARBA00022679"/>
    </source>
</evidence>
<evidence type="ECO:0000256" key="13">
    <source>
        <dbReference type="SAM" id="MobiDB-lite"/>
    </source>
</evidence>
<evidence type="ECO:0000256" key="12">
    <source>
        <dbReference type="PROSITE-ProRule" id="PRU00175"/>
    </source>
</evidence>
<keyword evidence="6" id="KW-0479">Metal-binding</keyword>
<evidence type="ECO:0000256" key="10">
    <source>
        <dbReference type="ARBA" id="ARBA00022989"/>
    </source>
</evidence>
<dbReference type="InterPro" id="IPR001841">
    <property type="entry name" value="Znf_RING"/>
</dbReference>
<keyword evidence="9" id="KW-0862">Zinc</keyword>
<dbReference type="GO" id="GO:0016020">
    <property type="term" value="C:membrane"/>
    <property type="evidence" value="ECO:0007669"/>
    <property type="project" value="UniProtKB-SubCell"/>
</dbReference>
<organism evidence="15 16">
    <name type="scientific">Nelumbo nucifera</name>
    <name type="common">Sacred lotus</name>
    <dbReference type="NCBI Taxonomy" id="4432"/>
    <lineage>
        <taxon>Eukaryota</taxon>
        <taxon>Viridiplantae</taxon>
        <taxon>Streptophyta</taxon>
        <taxon>Embryophyta</taxon>
        <taxon>Tracheophyta</taxon>
        <taxon>Spermatophyta</taxon>
        <taxon>Magnoliopsida</taxon>
        <taxon>Proteales</taxon>
        <taxon>Nelumbonaceae</taxon>
        <taxon>Nelumbo</taxon>
    </lineage>
</organism>
<evidence type="ECO:0000256" key="2">
    <source>
        <dbReference type="ARBA" id="ARBA00004141"/>
    </source>
</evidence>
<keyword evidence="7 12" id="KW-0863">Zinc-finger</keyword>
<evidence type="ECO:0000256" key="3">
    <source>
        <dbReference type="ARBA" id="ARBA00012483"/>
    </source>
</evidence>
<keyword evidence="11" id="KW-0472">Membrane</keyword>
<accession>A0A822Z5M0</accession>
<evidence type="ECO:0000256" key="8">
    <source>
        <dbReference type="ARBA" id="ARBA00022786"/>
    </source>
</evidence>
<gene>
    <name evidence="15" type="ORF">HUJ06_016007</name>
</gene>
<dbReference type="PROSITE" id="PS50089">
    <property type="entry name" value="ZF_RING_2"/>
    <property type="match status" value="1"/>
</dbReference>
<protein>
    <recommendedName>
        <fullName evidence="3">RING-type E3 ubiquitin transferase</fullName>
        <ecNumber evidence="3">2.3.2.27</ecNumber>
    </recommendedName>
</protein>
<dbReference type="InterPro" id="IPR013083">
    <property type="entry name" value="Znf_RING/FYVE/PHD"/>
</dbReference>
<comment type="catalytic activity">
    <reaction evidence="1">
        <text>S-ubiquitinyl-[E2 ubiquitin-conjugating enzyme]-L-cysteine + [acceptor protein]-L-lysine = [E2 ubiquitin-conjugating enzyme]-L-cysteine + N(6)-ubiquitinyl-[acceptor protein]-L-lysine.</text>
        <dbReference type="EC" id="2.3.2.27"/>
    </reaction>
</comment>
<evidence type="ECO:0000256" key="1">
    <source>
        <dbReference type="ARBA" id="ARBA00000900"/>
    </source>
</evidence>
<dbReference type="EMBL" id="DUZY01000005">
    <property type="protein sequence ID" value="DAD41684.1"/>
    <property type="molecule type" value="Genomic_DNA"/>
</dbReference>
<sequence>MKNLTAFLLRLVSPRRRVPKEVSRLVIESHIPGRIEEGGLPASSPAGNERGSSADRGERCCVCLSELAEGDAIISSLPCSHLFHKVCIDRWLNLCQKTCPICRFLVQAETSSGKREEITEEMMIWFSSFHIAGF</sequence>